<dbReference type="AlphaFoldDB" id="U5LF34"/>
<reference evidence="1 2" key="1">
    <citation type="submission" date="2013-07" db="EMBL/GenBank/DDBJ databases">
        <title>Complete genome sequence of Bacillus infantis NRRL B-14911 that has potential to induce cardiac disease by antigenic mimicry.</title>
        <authorList>
            <person name="Massilamany C."/>
            <person name="Smith T.P.L."/>
            <person name="Loy J.D."/>
            <person name="Barletta R."/>
            <person name="Reddy J."/>
        </authorList>
    </citation>
    <scope>NUCLEOTIDE SEQUENCE [LARGE SCALE GENOMIC DNA]</scope>
    <source>
        <strain evidence="1 2">NRRL B-14911</strain>
    </source>
</reference>
<sequence length="45" mass="5198">MSWTAEKLSQRNGAEMVVEYIKSKELFTKKGPGHPEPHMYETSFP</sequence>
<gene>
    <name evidence="1" type="ORF">N288_16995</name>
</gene>
<dbReference type="EMBL" id="CP006643">
    <property type="protein sequence ID" value="AGX05286.1"/>
    <property type="molecule type" value="Genomic_DNA"/>
</dbReference>
<proteinExistence type="predicted"/>
<keyword evidence="2" id="KW-1185">Reference proteome</keyword>
<evidence type="ECO:0000313" key="2">
    <source>
        <dbReference type="Proteomes" id="UP000017805"/>
    </source>
</evidence>
<dbReference type="HOGENOM" id="CLU_3196129_0_0_9"/>
<protein>
    <submittedName>
        <fullName evidence="1">Uncharacterized protein</fullName>
    </submittedName>
</protein>
<dbReference type="PATRIC" id="fig|1367477.3.peg.3385"/>
<accession>U5LF34</accession>
<evidence type="ECO:0000313" key="1">
    <source>
        <dbReference type="EMBL" id="AGX05286.1"/>
    </source>
</evidence>
<dbReference type="KEGG" id="bif:N288_16995"/>
<name>U5LF34_9BACI</name>
<dbReference type="Proteomes" id="UP000017805">
    <property type="component" value="Chromosome"/>
</dbReference>
<organism evidence="1 2">
    <name type="scientific">Bacillus infantis NRRL B-14911</name>
    <dbReference type="NCBI Taxonomy" id="1367477"/>
    <lineage>
        <taxon>Bacteria</taxon>
        <taxon>Bacillati</taxon>
        <taxon>Bacillota</taxon>
        <taxon>Bacilli</taxon>
        <taxon>Bacillales</taxon>
        <taxon>Bacillaceae</taxon>
        <taxon>Bacillus</taxon>
    </lineage>
</organism>